<gene>
    <name evidence="1" type="ORF">AVEN_248065_1</name>
</gene>
<dbReference type="AlphaFoldDB" id="A0A4Y2KU57"/>
<proteinExistence type="predicted"/>
<dbReference type="Gene3D" id="3.30.420.10">
    <property type="entry name" value="Ribonuclease H-like superfamily/Ribonuclease H"/>
    <property type="match status" value="1"/>
</dbReference>
<accession>A0A4Y2KU57</accession>
<dbReference type="GO" id="GO:0003676">
    <property type="term" value="F:nucleic acid binding"/>
    <property type="evidence" value="ECO:0007669"/>
    <property type="project" value="InterPro"/>
</dbReference>
<dbReference type="OrthoDB" id="7787442at2759"/>
<evidence type="ECO:0008006" key="3">
    <source>
        <dbReference type="Google" id="ProtNLM"/>
    </source>
</evidence>
<keyword evidence="2" id="KW-1185">Reference proteome</keyword>
<sequence length="98" mass="11504">MLKTELLKCTFLCFELQSVWFQHNGAPAHKSSSMKQYLVEEFREQVIECGGFQQWPPHSPYLTPMDFSCGDTSNSRCMRSLRKHYRIFNDALRIPLQS</sequence>
<evidence type="ECO:0000313" key="1">
    <source>
        <dbReference type="EMBL" id="GBN04896.1"/>
    </source>
</evidence>
<dbReference type="EMBL" id="BGPR01004921">
    <property type="protein sequence ID" value="GBN04896.1"/>
    <property type="molecule type" value="Genomic_DNA"/>
</dbReference>
<comment type="caution">
    <text evidence="1">The sequence shown here is derived from an EMBL/GenBank/DDBJ whole genome shotgun (WGS) entry which is preliminary data.</text>
</comment>
<organism evidence="1 2">
    <name type="scientific">Araneus ventricosus</name>
    <name type="common">Orbweaver spider</name>
    <name type="synonym">Epeira ventricosa</name>
    <dbReference type="NCBI Taxonomy" id="182803"/>
    <lineage>
        <taxon>Eukaryota</taxon>
        <taxon>Metazoa</taxon>
        <taxon>Ecdysozoa</taxon>
        <taxon>Arthropoda</taxon>
        <taxon>Chelicerata</taxon>
        <taxon>Arachnida</taxon>
        <taxon>Araneae</taxon>
        <taxon>Araneomorphae</taxon>
        <taxon>Entelegynae</taxon>
        <taxon>Araneoidea</taxon>
        <taxon>Araneidae</taxon>
        <taxon>Araneus</taxon>
    </lineage>
</organism>
<protein>
    <recommendedName>
        <fullName evidence="3">Tc1-like transposase DDE domain-containing protein</fullName>
    </recommendedName>
</protein>
<name>A0A4Y2KU57_ARAVE</name>
<evidence type="ECO:0000313" key="2">
    <source>
        <dbReference type="Proteomes" id="UP000499080"/>
    </source>
</evidence>
<dbReference type="Proteomes" id="UP000499080">
    <property type="component" value="Unassembled WGS sequence"/>
</dbReference>
<reference evidence="1 2" key="1">
    <citation type="journal article" date="2019" name="Sci. Rep.">
        <title>Orb-weaving spider Araneus ventricosus genome elucidates the spidroin gene catalogue.</title>
        <authorList>
            <person name="Kono N."/>
            <person name="Nakamura H."/>
            <person name="Ohtoshi R."/>
            <person name="Moran D.A.P."/>
            <person name="Shinohara A."/>
            <person name="Yoshida Y."/>
            <person name="Fujiwara M."/>
            <person name="Mori M."/>
            <person name="Tomita M."/>
            <person name="Arakawa K."/>
        </authorList>
    </citation>
    <scope>NUCLEOTIDE SEQUENCE [LARGE SCALE GENOMIC DNA]</scope>
</reference>
<dbReference type="InterPro" id="IPR036397">
    <property type="entry name" value="RNaseH_sf"/>
</dbReference>